<dbReference type="RefSeq" id="XP_013415215.1">
    <property type="nucleotide sequence ID" value="XM_013559761.1"/>
</dbReference>
<dbReference type="InterPro" id="IPR052300">
    <property type="entry name" value="Adhesion_Centrosome_assoc"/>
</dbReference>
<dbReference type="GO" id="GO:0070161">
    <property type="term" value="C:anchoring junction"/>
    <property type="evidence" value="ECO:0007669"/>
    <property type="project" value="UniProtKB-SubCell"/>
</dbReference>
<dbReference type="Proteomes" id="UP000085678">
    <property type="component" value="Unplaced"/>
</dbReference>
<dbReference type="KEGG" id="lak:106177085"/>
<feature type="compositionally biased region" description="Basic and acidic residues" evidence="9">
    <location>
        <begin position="151"/>
        <end position="162"/>
    </location>
</feature>
<evidence type="ECO:0000256" key="4">
    <source>
        <dbReference type="ARBA" id="ARBA00022490"/>
    </source>
</evidence>
<keyword evidence="8" id="KW-0206">Cytoskeleton</keyword>
<evidence type="ECO:0000256" key="9">
    <source>
        <dbReference type="SAM" id="MobiDB-lite"/>
    </source>
</evidence>
<comment type="subcellular location">
    <subcellularLocation>
        <location evidence="1">Cell junction</location>
    </subcellularLocation>
    <subcellularLocation>
        <location evidence="2">Cytoplasm</location>
        <location evidence="2">Cytoskeleton</location>
        <location evidence="2">Microtubule organizing center</location>
        <location evidence="2">Centrosome</location>
    </subcellularLocation>
</comment>
<keyword evidence="4" id="KW-0963">Cytoplasm</keyword>
<dbReference type="InParanoid" id="A0A1S3JXS6"/>
<dbReference type="AlphaFoldDB" id="A0A1S3JXS6"/>
<name>A0A1S3JXS6_LINAN</name>
<keyword evidence="10" id="KW-1185">Reference proteome</keyword>
<feature type="compositionally biased region" description="Basic and acidic residues" evidence="9">
    <location>
        <begin position="330"/>
        <end position="339"/>
    </location>
</feature>
<feature type="region of interest" description="Disordered" evidence="9">
    <location>
        <begin position="392"/>
        <end position="411"/>
    </location>
</feature>
<feature type="region of interest" description="Disordered" evidence="9">
    <location>
        <begin position="641"/>
        <end position="684"/>
    </location>
</feature>
<keyword evidence="6" id="KW-0965">Cell junction</keyword>
<feature type="region of interest" description="Disordered" evidence="9">
    <location>
        <begin position="151"/>
        <end position="174"/>
    </location>
</feature>
<evidence type="ECO:0000256" key="2">
    <source>
        <dbReference type="ARBA" id="ARBA00004300"/>
    </source>
</evidence>
<dbReference type="STRING" id="7574.A0A1S3JXS6"/>
<comment type="similarity">
    <text evidence="3">Belongs to the ADIP family.</text>
</comment>
<evidence type="ECO:0000256" key="1">
    <source>
        <dbReference type="ARBA" id="ARBA00004282"/>
    </source>
</evidence>
<feature type="compositionally biased region" description="Basic and acidic residues" evidence="9">
    <location>
        <begin position="663"/>
        <end position="684"/>
    </location>
</feature>
<evidence type="ECO:0000256" key="3">
    <source>
        <dbReference type="ARBA" id="ARBA00009291"/>
    </source>
</evidence>
<organism evidence="10 11">
    <name type="scientific">Lingula anatina</name>
    <name type="common">Brachiopod</name>
    <name type="synonym">Lingula unguis</name>
    <dbReference type="NCBI Taxonomy" id="7574"/>
    <lineage>
        <taxon>Eukaryota</taxon>
        <taxon>Metazoa</taxon>
        <taxon>Spiralia</taxon>
        <taxon>Lophotrochozoa</taxon>
        <taxon>Brachiopoda</taxon>
        <taxon>Linguliformea</taxon>
        <taxon>Lingulata</taxon>
        <taxon>Lingulida</taxon>
        <taxon>Linguloidea</taxon>
        <taxon>Lingulidae</taxon>
        <taxon>Lingula</taxon>
    </lineage>
</organism>
<dbReference type="PANTHER" id="PTHR46507:SF4">
    <property type="entry name" value="SSX FAMILY MEMBER 2 INTERACTING PROTEIN"/>
    <property type="match status" value="1"/>
</dbReference>
<evidence type="ECO:0000256" key="5">
    <source>
        <dbReference type="ARBA" id="ARBA00022889"/>
    </source>
</evidence>
<dbReference type="GeneID" id="106177085"/>
<keyword evidence="7" id="KW-0175">Coiled coil</keyword>
<dbReference type="GO" id="GO:0007155">
    <property type="term" value="P:cell adhesion"/>
    <property type="evidence" value="ECO:0007669"/>
    <property type="project" value="UniProtKB-KW"/>
</dbReference>
<feature type="region of interest" description="Disordered" evidence="9">
    <location>
        <begin position="565"/>
        <end position="626"/>
    </location>
</feature>
<dbReference type="InterPro" id="IPR021622">
    <property type="entry name" value="Afadin/alpha-actinin-bd"/>
</dbReference>
<sequence length="684" mass="77999">MADWTSLGRQASPGTQDFLALYASKSRTPAHLMNGHQSSPDIPLQIGIHARSGALKNGAVSTGPAFFNGRGDKVDPFLTLPQRFSTSGNVVFCDRDNVDDCISYLNQELTTLGFPSLYHETSDTFDIVRLVNNTYELLQLQQKSLRVKEQLEDRQQRSESDLSHLQSTQNRLKDSLEQYEREISQSQERERQLVSKNKVLSKKVKAEKEEVKKLQSALSHKDVQYKHEVKKKERELNRLKDRLNQLLTDRSQERRIGMEILNSLQRADGKRSTWKTKTSNNKHEEDMYRLIVANYEDKQRELLVENGQLRQCLNDMQKELVGLLNGQPSPRKDQIHHEDSLEDSEDDKASVGTTSEFSDGYFQMPYEMVRDEIEKSLKDKWTQLKQRVRDLEKEQTDRRLSSESEKSNQEVEKLQQQILEYQEVIKQQEQLIQQSMQNTDNDSAFQDPCLLEEREALTAEKKLFNQQKKHFEEERKNFTEAAIRLGREKRAFEEEKARQLRDQFMSMTPFGSMDKSVSVLGSHSYSVPDMAKLTPANPVFSPLPERTESLKTPSTVDLYRTIGLIHDQHSSSSTTSTKRSPSPTRSRDSKNLSKSQSSSTRRSNISSNGRSSEATNSRPSSDSSQRIAEHVANVRLALFNKSGTAGMSGTAGKSGTGNHRKGGQGEDGGRNSWRKDDRTGSYGF</sequence>
<protein>
    <submittedName>
        <fullName evidence="11">Afadin- and alpha-actinin-binding protein B</fullName>
    </submittedName>
</protein>
<accession>A0A1S3JXS6</accession>
<feature type="compositionally biased region" description="Polar residues" evidence="9">
    <location>
        <begin position="613"/>
        <end position="626"/>
    </location>
</feature>
<evidence type="ECO:0000313" key="10">
    <source>
        <dbReference type="Proteomes" id="UP000085678"/>
    </source>
</evidence>
<keyword evidence="5" id="KW-0130">Cell adhesion</keyword>
<dbReference type="PANTHER" id="PTHR46507">
    <property type="entry name" value="AFADIN- AND ALPHA-ACTININ-BINDING PROTEIN"/>
    <property type="match status" value="1"/>
</dbReference>
<dbReference type="GO" id="GO:0034451">
    <property type="term" value="C:centriolar satellite"/>
    <property type="evidence" value="ECO:0007669"/>
    <property type="project" value="TreeGrafter"/>
</dbReference>
<dbReference type="GO" id="GO:0035735">
    <property type="term" value="P:intraciliary transport involved in cilium assembly"/>
    <property type="evidence" value="ECO:0007669"/>
    <property type="project" value="TreeGrafter"/>
</dbReference>
<dbReference type="GO" id="GO:0036064">
    <property type="term" value="C:ciliary basal body"/>
    <property type="evidence" value="ECO:0007669"/>
    <property type="project" value="TreeGrafter"/>
</dbReference>
<evidence type="ECO:0000256" key="8">
    <source>
        <dbReference type="ARBA" id="ARBA00023212"/>
    </source>
</evidence>
<feature type="compositionally biased region" description="Polar residues" evidence="9">
    <location>
        <begin position="641"/>
        <end position="657"/>
    </location>
</feature>
<reference evidence="11" key="1">
    <citation type="submission" date="2025-08" db="UniProtKB">
        <authorList>
            <consortium name="RefSeq"/>
        </authorList>
    </citation>
    <scope>IDENTIFICATION</scope>
    <source>
        <tissue evidence="11">Gonads</tissue>
    </source>
</reference>
<evidence type="ECO:0000313" key="11">
    <source>
        <dbReference type="RefSeq" id="XP_013415215.1"/>
    </source>
</evidence>
<feature type="region of interest" description="Disordered" evidence="9">
    <location>
        <begin position="323"/>
        <end position="356"/>
    </location>
</feature>
<feature type="compositionally biased region" description="Low complexity" evidence="9">
    <location>
        <begin position="570"/>
        <end position="584"/>
    </location>
</feature>
<dbReference type="OrthoDB" id="312015at2759"/>
<proteinExistence type="inferred from homology"/>
<dbReference type="Pfam" id="PF11559">
    <property type="entry name" value="ADIP"/>
    <property type="match status" value="1"/>
</dbReference>
<evidence type="ECO:0000256" key="6">
    <source>
        <dbReference type="ARBA" id="ARBA00022949"/>
    </source>
</evidence>
<evidence type="ECO:0000256" key="7">
    <source>
        <dbReference type="ARBA" id="ARBA00023054"/>
    </source>
</evidence>
<feature type="compositionally biased region" description="Low complexity" evidence="9">
    <location>
        <begin position="592"/>
        <end position="612"/>
    </location>
</feature>
<gene>
    <name evidence="11" type="primary">LOC106177085</name>
</gene>